<protein>
    <recommendedName>
        <fullName evidence="4">Transcriptional regulator SLK2</fullName>
    </recommendedName>
</protein>
<dbReference type="InterPro" id="IPR029005">
    <property type="entry name" value="LIM-bd/SEUSS"/>
</dbReference>
<dbReference type="EMBL" id="CM017712">
    <property type="protein sequence ID" value="TYG43029.1"/>
    <property type="molecule type" value="Genomic_DNA"/>
</dbReference>
<feature type="compositionally biased region" description="Low complexity" evidence="1">
    <location>
        <begin position="763"/>
        <end position="773"/>
    </location>
</feature>
<evidence type="ECO:0000256" key="1">
    <source>
        <dbReference type="SAM" id="MobiDB-lite"/>
    </source>
</evidence>
<feature type="compositionally biased region" description="Polar residues" evidence="1">
    <location>
        <begin position="673"/>
        <end position="687"/>
    </location>
</feature>
<reference evidence="2 3" key="1">
    <citation type="submission" date="2019-06" db="EMBL/GenBank/DDBJ databases">
        <title>WGS assembly of Gossypium darwinii.</title>
        <authorList>
            <person name="Chen Z.J."/>
            <person name="Sreedasyam A."/>
            <person name="Ando A."/>
            <person name="Song Q."/>
            <person name="De L."/>
            <person name="Hulse-Kemp A."/>
            <person name="Ding M."/>
            <person name="Ye W."/>
            <person name="Kirkbride R."/>
            <person name="Jenkins J."/>
            <person name="Plott C."/>
            <person name="Lovell J."/>
            <person name="Lin Y.-M."/>
            <person name="Vaughn R."/>
            <person name="Liu B."/>
            <person name="Li W."/>
            <person name="Simpson S."/>
            <person name="Scheffler B."/>
            <person name="Saski C."/>
            <person name="Grover C."/>
            <person name="Hu G."/>
            <person name="Conover J."/>
            <person name="Carlson J."/>
            <person name="Shu S."/>
            <person name="Boston L."/>
            <person name="Williams M."/>
            <person name="Peterson D."/>
            <person name="Mcgee K."/>
            <person name="Jones D."/>
            <person name="Wendel J."/>
            <person name="Stelly D."/>
            <person name="Grimwood J."/>
            <person name="Schmutz J."/>
        </authorList>
    </citation>
    <scope>NUCLEOTIDE SEQUENCE [LARGE SCALE GENOMIC DNA]</scope>
    <source>
        <strain evidence="2">1808015.09</strain>
    </source>
</reference>
<feature type="region of interest" description="Disordered" evidence="1">
    <location>
        <begin position="36"/>
        <end position="60"/>
    </location>
</feature>
<feature type="region of interest" description="Disordered" evidence="1">
    <location>
        <begin position="122"/>
        <end position="193"/>
    </location>
</feature>
<feature type="region of interest" description="Disordered" evidence="1">
    <location>
        <begin position="651"/>
        <end position="688"/>
    </location>
</feature>
<feature type="compositionally biased region" description="Polar residues" evidence="1">
    <location>
        <begin position="157"/>
        <end position="172"/>
    </location>
</feature>
<dbReference type="PANTHER" id="PTHR10378">
    <property type="entry name" value="LIM DOMAIN-BINDING PROTEIN"/>
    <property type="match status" value="1"/>
</dbReference>
<dbReference type="Proteomes" id="UP000323506">
    <property type="component" value="Chromosome D12"/>
</dbReference>
<dbReference type="Pfam" id="PF01803">
    <property type="entry name" value="LIM_bind"/>
    <property type="match status" value="1"/>
</dbReference>
<feature type="region of interest" description="Disordered" evidence="1">
    <location>
        <begin position="707"/>
        <end position="732"/>
    </location>
</feature>
<evidence type="ECO:0000313" key="2">
    <source>
        <dbReference type="EMBL" id="TYG43029.1"/>
    </source>
</evidence>
<feature type="region of interest" description="Disordered" evidence="1">
    <location>
        <begin position="745"/>
        <end position="783"/>
    </location>
</feature>
<feature type="compositionally biased region" description="Low complexity" evidence="1">
    <location>
        <begin position="651"/>
        <end position="672"/>
    </location>
</feature>
<feature type="compositionally biased region" description="Low complexity" evidence="1">
    <location>
        <begin position="124"/>
        <end position="156"/>
    </location>
</feature>
<dbReference type="AlphaFoldDB" id="A0A5D2AF30"/>
<proteinExistence type="predicted"/>
<feature type="compositionally biased region" description="Polar residues" evidence="1">
    <location>
        <begin position="36"/>
        <end position="47"/>
    </location>
</feature>
<evidence type="ECO:0000313" key="3">
    <source>
        <dbReference type="Proteomes" id="UP000323506"/>
    </source>
</evidence>
<sequence length="823" mass="90122">MAPSRVAGGLTQSSSSSGIFFQGDGLSQAVVNSRLSSPYENSSNSIPGTGRPNLGPVSGDMNSAVLNSVANSGPSVGASSLVTDANSALSGGPHLQRSASFNTDSYMRLPASPMSFSSNNIRMSGSSVVDGSSVGQQGSHQDASVQQMQQSQLLQQGASTATSLPASQTGQVSLPMGPRVPGSFMQDPSNLSQLQKKPRLDIKQEDLLQQQVLQQLLQRQDSMQLQGRNPQFQALLQQQRLRQQQQLLQSMPPLQRAHLQQQQQQQMQLRQQLQQQGMQQAAAMRRPFDGGVCARRLMQYLYHQRQRPPDNTFAYWRKFVAEYYSPRAKKRWCLSLYDNVGSHALGVFPQAAMDAWHCDICGSKSGRGFEATFEVLPRLNEIKFGSGVVDELLFLDMPREIRFPSGIMMLEYGKAVQESVYEQLRVVREGQLRIIFTQDLKILSWEFCARRHEELFPRRLVAPQVNQLLQVAQKCQSTISEGGSEGVSQQDLQTNSNMVLTAGRQLVKSLESQSLNDLGFSKRYVRCLQIAEVVSSMKDLIDFCREHKVGAIDGLKNYPRHASAAKLQMQKMQEMEQLANVQGLPTDRNTLNKLMALHPGINNPLGNNHHMVGRGTLSGSAQAALALTNYQNLLRPAAILPGSMQSLPVSGLSSPLLPTPQQQQQQQQQQLSGNLMQKNHPQSPQGNQVLQQQMMQQLYHDMSNNNTAVQQQQQSLSGQNGNASVGRNGMGYGNNTAAPAVATSNVSGSVAGPAPSRSNSFKGASNSDSSAAGGNTGFNHRAPDLSQTLHLQDDIVSDIAQEFLDNGFFNNELDDNIGYGWKA</sequence>
<evidence type="ECO:0008006" key="4">
    <source>
        <dbReference type="Google" id="ProtNLM"/>
    </source>
</evidence>
<keyword evidence="3" id="KW-1185">Reference proteome</keyword>
<accession>A0A5D2AF30</accession>
<name>A0A5D2AF30_GOSDA</name>
<organism evidence="2 3">
    <name type="scientific">Gossypium darwinii</name>
    <name type="common">Darwin's cotton</name>
    <name type="synonym">Gossypium barbadense var. darwinii</name>
    <dbReference type="NCBI Taxonomy" id="34276"/>
    <lineage>
        <taxon>Eukaryota</taxon>
        <taxon>Viridiplantae</taxon>
        <taxon>Streptophyta</taxon>
        <taxon>Embryophyta</taxon>
        <taxon>Tracheophyta</taxon>
        <taxon>Spermatophyta</taxon>
        <taxon>Magnoliopsida</taxon>
        <taxon>eudicotyledons</taxon>
        <taxon>Gunneridae</taxon>
        <taxon>Pentapetalae</taxon>
        <taxon>rosids</taxon>
        <taxon>malvids</taxon>
        <taxon>Malvales</taxon>
        <taxon>Malvaceae</taxon>
        <taxon>Malvoideae</taxon>
        <taxon>Gossypium</taxon>
    </lineage>
</organism>
<gene>
    <name evidence="2" type="ORF">ES288_D12G303900v1</name>
</gene>
<feature type="compositionally biased region" description="Low complexity" evidence="1">
    <location>
        <begin position="707"/>
        <end position="724"/>
    </location>
</feature>